<dbReference type="GO" id="GO:0033573">
    <property type="term" value="C:high-affinity iron permease complex"/>
    <property type="evidence" value="ECO:0007669"/>
    <property type="project" value="TreeGrafter"/>
</dbReference>
<keyword evidence="4 13" id="KW-0812">Transmembrane</keyword>
<comment type="caution">
    <text evidence="18">The sequence shown here is derived from an EMBL/GenBank/DDBJ whole genome shotgun (WGS) entry which is preliminary data.</text>
</comment>
<feature type="signal peptide" evidence="14">
    <location>
        <begin position="1"/>
        <end position="26"/>
    </location>
</feature>
<evidence type="ECO:0000256" key="2">
    <source>
        <dbReference type="ARBA" id="ARBA00010609"/>
    </source>
</evidence>
<evidence type="ECO:0000256" key="9">
    <source>
        <dbReference type="ARBA" id="ARBA00023002"/>
    </source>
</evidence>
<evidence type="ECO:0000256" key="6">
    <source>
        <dbReference type="ARBA" id="ARBA00022729"/>
    </source>
</evidence>
<gene>
    <name evidence="18" type="ORF">B0A54_11650</name>
</gene>
<evidence type="ECO:0000256" key="3">
    <source>
        <dbReference type="ARBA" id="ARBA00022475"/>
    </source>
</evidence>
<dbReference type="Pfam" id="PF07732">
    <property type="entry name" value="Cu-oxidase_3"/>
    <property type="match status" value="1"/>
</dbReference>
<dbReference type="GO" id="GO:0033215">
    <property type="term" value="P:reductive iron assimilation"/>
    <property type="evidence" value="ECO:0007669"/>
    <property type="project" value="TreeGrafter"/>
</dbReference>
<dbReference type="SUPFAM" id="SSF49503">
    <property type="entry name" value="Cupredoxins"/>
    <property type="match status" value="3"/>
</dbReference>
<keyword evidence="3" id="KW-1003">Cell membrane</keyword>
<feature type="domain" description="Plastocyanin-like" evidence="16">
    <location>
        <begin position="301"/>
        <end position="433"/>
    </location>
</feature>
<keyword evidence="7" id="KW-0677">Repeat</keyword>
<evidence type="ECO:0008006" key="20">
    <source>
        <dbReference type="Google" id="ProtNLM"/>
    </source>
</evidence>
<dbReference type="GO" id="GO:0010106">
    <property type="term" value="P:cellular response to iron ion starvation"/>
    <property type="evidence" value="ECO:0007669"/>
    <property type="project" value="TreeGrafter"/>
</dbReference>
<evidence type="ECO:0000256" key="1">
    <source>
        <dbReference type="ARBA" id="ARBA00004162"/>
    </source>
</evidence>
<dbReference type="PANTHER" id="PTHR11709:SF361">
    <property type="entry name" value="IRON TRANSPORT MULTICOPPER OXIDASE FET3"/>
    <property type="match status" value="1"/>
</dbReference>
<sequence length="532" mass="58047">MALSLSSFLNPIAILLSIWLVPTVVADTVTFDWDIGWTRANPDGLAERPVIGINGQWPLPLLNITKGDRVIVNMNNKLVVHDPENPYLGQYDAEIPLTLSDWYHDEMPGLIAGFISYKNPTGAEPVPKSALMNDTQNLTVPVEPGKTYYFRLSNIGAFAGQYFWIEGHTMQIIEVDGVYTDPAETNMIYITASQRYGFLVTMKTDSSANFAMVGSMDTDLFDKVPATLNTNVTGWLVYDDAAPKAAAALLDESTPFDDMTLRPQDGMEILGDADLTVTLDLSMTNLGDGANYAFFNDITYTRPVVPTLYSALTTGASANDVAVYGEYTNSYVLQKDEIVDIVLNNADKGKHPFHLHGHNFQAIYRGPDNEGSYNATNETAFPVTPMRRDVLMVRPLGNFVIRFRADNPGVWFFHCHIDWHLVTGLAATFIEAPLELQKTLTIPEDHLDACKAGGVPIAGNAAGNTVDFLNLEDQNRAVAPLPAGFTARGIAALVFSCISAFLGMAVIAWYGAAPLSTAEMASAKRFVAKHGG</sequence>
<dbReference type="InterPro" id="IPR008972">
    <property type="entry name" value="Cupredoxin"/>
</dbReference>
<dbReference type="InterPro" id="IPR033138">
    <property type="entry name" value="Cu_oxidase_CS"/>
</dbReference>
<dbReference type="PANTHER" id="PTHR11709">
    <property type="entry name" value="MULTI-COPPER OXIDASE"/>
    <property type="match status" value="1"/>
</dbReference>
<evidence type="ECO:0000313" key="19">
    <source>
        <dbReference type="Proteomes" id="UP000310066"/>
    </source>
</evidence>
<dbReference type="InterPro" id="IPR011707">
    <property type="entry name" value="Cu-oxidase-like_N"/>
</dbReference>
<keyword evidence="11 13" id="KW-0472">Membrane</keyword>
<dbReference type="GO" id="GO:0004322">
    <property type="term" value="F:ferroxidase activity"/>
    <property type="evidence" value="ECO:0007669"/>
    <property type="project" value="TreeGrafter"/>
</dbReference>
<name>A0A4U0UM41_9PEZI</name>
<dbReference type="InterPro" id="IPR001117">
    <property type="entry name" value="Cu-oxidase_2nd"/>
</dbReference>
<keyword evidence="9" id="KW-0560">Oxidoreductase</keyword>
<dbReference type="InterPro" id="IPR002355">
    <property type="entry name" value="Cu_oxidase_Cu_BS"/>
</dbReference>
<dbReference type="PROSITE" id="PS00079">
    <property type="entry name" value="MULTICOPPER_OXIDASE1"/>
    <property type="match status" value="1"/>
</dbReference>
<evidence type="ECO:0000259" key="17">
    <source>
        <dbReference type="Pfam" id="PF07732"/>
    </source>
</evidence>
<comment type="similarity">
    <text evidence="2">Belongs to the multicopper oxidase family.</text>
</comment>
<dbReference type="InterPro" id="IPR044130">
    <property type="entry name" value="CuRO_2_Fet3-like"/>
</dbReference>
<dbReference type="Pfam" id="PF07731">
    <property type="entry name" value="Cu-oxidase_2"/>
    <property type="match status" value="1"/>
</dbReference>
<comment type="subcellular location">
    <subcellularLocation>
        <location evidence="1">Cell membrane</location>
        <topology evidence="1">Single-pass membrane protein</topology>
    </subcellularLocation>
</comment>
<dbReference type="InterPro" id="IPR045087">
    <property type="entry name" value="Cu-oxidase_fam"/>
</dbReference>
<keyword evidence="8 13" id="KW-1133">Transmembrane helix</keyword>
<dbReference type="OrthoDB" id="2121828at2759"/>
<evidence type="ECO:0000313" key="18">
    <source>
        <dbReference type="EMBL" id="TKA36780.1"/>
    </source>
</evidence>
<keyword evidence="10" id="KW-0186">Copper</keyword>
<dbReference type="Gene3D" id="2.60.40.420">
    <property type="entry name" value="Cupredoxins - blue copper proteins"/>
    <property type="match status" value="3"/>
</dbReference>
<evidence type="ECO:0000256" key="8">
    <source>
        <dbReference type="ARBA" id="ARBA00022989"/>
    </source>
</evidence>
<dbReference type="InterPro" id="IPR011706">
    <property type="entry name" value="Cu-oxidase_C"/>
</dbReference>
<dbReference type="Pfam" id="PF00394">
    <property type="entry name" value="Cu-oxidase"/>
    <property type="match status" value="1"/>
</dbReference>
<dbReference type="PROSITE" id="PS00080">
    <property type="entry name" value="MULTICOPPER_OXIDASE2"/>
    <property type="match status" value="1"/>
</dbReference>
<dbReference type="FunFam" id="2.60.40.420:FF:000024">
    <property type="entry name" value="FET5p Multicopper oxidase"/>
    <property type="match status" value="1"/>
</dbReference>
<accession>A0A4U0UM41</accession>
<dbReference type="CDD" id="cd13877">
    <property type="entry name" value="CuRO_2_Fet3p_like"/>
    <property type="match status" value="1"/>
</dbReference>
<dbReference type="GO" id="GO:0005507">
    <property type="term" value="F:copper ion binding"/>
    <property type="evidence" value="ECO:0007669"/>
    <property type="project" value="InterPro"/>
</dbReference>
<dbReference type="STRING" id="329885.A0A4U0UM41"/>
<feature type="domain" description="Plastocyanin-like" evidence="15">
    <location>
        <begin position="95"/>
        <end position="240"/>
    </location>
</feature>
<dbReference type="AlphaFoldDB" id="A0A4U0UM41"/>
<keyword evidence="5" id="KW-0479">Metal-binding</keyword>
<reference evidence="18 19" key="1">
    <citation type="submission" date="2017-03" db="EMBL/GenBank/DDBJ databases">
        <title>Genomes of endolithic fungi from Antarctica.</title>
        <authorList>
            <person name="Coleine C."/>
            <person name="Masonjones S."/>
            <person name="Stajich J.E."/>
        </authorList>
    </citation>
    <scope>NUCLEOTIDE SEQUENCE [LARGE SCALE GENOMIC DNA]</scope>
    <source>
        <strain evidence="18 19">CCFEE 5311</strain>
    </source>
</reference>
<evidence type="ECO:0000259" key="16">
    <source>
        <dbReference type="Pfam" id="PF07731"/>
    </source>
</evidence>
<keyword evidence="6 14" id="KW-0732">Signal</keyword>
<feature type="chain" id="PRO_5020781347" description="Iron transport multicopper oxidase FET3" evidence="14">
    <location>
        <begin position="27"/>
        <end position="532"/>
    </location>
</feature>
<evidence type="ECO:0000256" key="4">
    <source>
        <dbReference type="ARBA" id="ARBA00022692"/>
    </source>
</evidence>
<evidence type="ECO:0000256" key="14">
    <source>
        <dbReference type="SAM" id="SignalP"/>
    </source>
</evidence>
<evidence type="ECO:0000256" key="12">
    <source>
        <dbReference type="ARBA" id="ARBA00023180"/>
    </source>
</evidence>
<evidence type="ECO:0000256" key="11">
    <source>
        <dbReference type="ARBA" id="ARBA00023136"/>
    </source>
</evidence>
<feature type="transmembrane region" description="Helical" evidence="13">
    <location>
        <begin position="490"/>
        <end position="512"/>
    </location>
</feature>
<dbReference type="FunFam" id="2.60.40.420:FF:000025">
    <property type="entry name" value="FET5p Multicopper oxidase"/>
    <property type="match status" value="1"/>
</dbReference>
<evidence type="ECO:0000256" key="10">
    <source>
        <dbReference type="ARBA" id="ARBA00023008"/>
    </source>
</evidence>
<dbReference type="CDD" id="cd13899">
    <property type="entry name" value="CuRO_3_Fet3p"/>
    <property type="match status" value="1"/>
</dbReference>
<protein>
    <recommendedName>
        <fullName evidence="20">Iron transport multicopper oxidase FET3</fullName>
    </recommendedName>
</protein>
<evidence type="ECO:0000259" key="15">
    <source>
        <dbReference type="Pfam" id="PF00394"/>
    </source>
</evidence>
<organism evidence="18 19">
    <name type="scientific">Friedmanniomyces endolithicus</name>
    <dbReference type="NCBI Taxonomy" id="329885"/>
    <lineage>
        <taxon>Eukaryota</taxon>
        <taxon>Fungi</taxon>
        <taxon>Dikarya</taxon>
        <taxon>Ascomycota</taxon>
        <taxon>Pezizomycotina</taxon>
        <taxon>Dothideomycetes</taxon>
        <taxon>Dothideomycetidae</taxon>
        <taxon>Mycosphaerellales</taxon>
        <taxon>Teratosphaeriaceae</taxon>
        <taxon>Friedmanniomyces</taxon>
    </lineage>
</organism>
<evidence type="ECO:0000256" key="13">
    <source>
        <dbReference type="SAM" id="Phobius"/>
    </source>
</evidence>
<evidence type="ECO:0000256" key="7">
    <source>
        <dbReference type="ARBA" id="ARBA00022737"/>
    </source>
</evidence>
<dbReference type="EMBL" id="NAJP01000057">
    <property type="protein sequence ID" value="TKA36780.1"/>
    <property type="molecule type" value="Genomic_DNA"/>
</dbReference>
<dbReference type="Proteomes" id="UP000310066">
    <property type="component" value="Unassembled WGS sequence"/>
</dbReference>
<evidence type="ECO:0000256" key="5">
    <source>
        <dbReference type="ARBA" id="ARBA00022723"/>
    </source>
</evidence>
<keyword evidence="12" id="KW-0325">Glycoprotein</keyword>
<proteinExistence type="inferred from homology"/>
<feature type="domain" description="Plastocyanin-like" evidence="17">
    <location>
        <begin position="35"/>
        <end position="78"/>
    </location>
</feature>